<feature type="compositionally biased region" description="Low complexity" evidence="1">
    <location>
        <begin position="384"/>
        <end position="395"/>
    </location>
</feature>
<dbReference type="PANTHER" id="PTHR47163">
    <property type="entry name" value="DDE_TNP_IS1595 DOMAIN-CONTAINING PROTEIN"/>
    <property type="match status" value="1"/>
</dbReference>
<reference evidence="4 5" key="2">
    <citation type="submission" date="2018-11" db="EMBL/GenBank/DDBJ databases">
        <authorList>
            <consortium name="Pathogen Informatics"/>
        </authorList>
    </citation>
    <scope>NUCLEOTIDE SEQUENCE [LARGE SCALE GENOMIC DNA]</scope>
</reference>
<keyword evidence="2" id="KW-0472">Membrane</keyword>
<protein>
    <submittedName>
        <fullName evidence="6">DDE_Tnp_IS1595 domain-containing protein</fullName>
    </submittedName>
</protein>
<evidence type="ECO:0000313" key="5">
    <source>
        <dbReference type="Proteomes" id="UP000267096"/>
    </source>
</evidence>
<evidence type="ECO:0000259" key="3">
    <source>
        <dbReference type="Pfam" id="PF12762"/>
    </source>
</evidence>
<feature type="region of interest" description="Disordered" evidence="1">
    <location>
        <begin position="202"/>
        <end position="233"/>
    </location>
</feature>
<evidence type="ECO:0000256" key="1">
    <source>
        <dbReference type="SAM" id="MobiDB-lite"/>
    </source>
</evidence>
<keyword evidence="5" id="KW-1185">Reference proteome</keyword>
<accession>A0A0M3JZ75</accession>
<evidence type="ECO:0000313" key="6">
    <source>
        <dbReference type="WBParaSite" id="ASIM_0001378701-mRNA-1"/>
    </source>
</evidence>
<dbReference type="WBParaSite" id="ASIM_0001378701-mRNA-1">
    <property type="protein sequence ID" value="ASIM_0001378701-mRNA-1"/>
    <property type="gene ID" value="ASIM_0001378701"/>
</dbReference>
<feature type="domain" description="ISXO2-like transposase" evidence="3">
    <location>
        <begin position="4"/>
        <end position="82"/>
    </location>
</feature>
<feature type="compositionally biased region" description="Polar residues" evidence="1">
    <location>
        <begin position="396"/>
        <end position="419"/>
    </location>
</feature>
<dbReference type="InterPro" id="IPR024445">
    <property type="entry name" value="Tnp_ISXO2-like"/>
</dbReference>
<dbReference type="PANTHER" id="PTHR47163:SF2">
    <property type="entry name" value="SI:DKEY-17M8.2"/>
    <property type="match status" value="1"/>
</dbReference>
<reference evidence="6" key="1">
    <citation type="submission" date="2017-02" db="UniProtKB">
        <authorList>
            <consortium name="WormBaseParasite"/>
        </authorList>
    </citation>
    <scope>IDENTIFICATION</scope>
</reference>
<dbReference type="EMBL" id="UYRR01031339">
    <property type="protein sequence ID" value="VDK49210.1"/>
    <property type="molecule type" value="Genomic_DNA"/>
</dbReference>
<proteinExistence type="predicted"/>
<feature type="region of interest" description="Disordered" evidence="1">
    <location>
        <begin position="367"/>
        <end position="419"/>
    </location>
</feature>
<dbReference type="AlphaFoldDB" id="A0A0M3JZ75"/>
<evidence type="ECO:0000313" key="4">
    <source>
        <dbReference type="EMBL" id="VDK49210.1"/>
    </source>
</evidence>
<sequence length="419" mass="45670">MVAVERGNADTLLLIIADKILPGTTVMSDIRSVYGGIERLPLKYHHQTVNHSKHYVDPDTVACTSGVESMWQKFKMKHKSRFGADRGLTSVAGCLAADGSYLRSVVPKNMDDQKSNLAVNQKVDDDKYYFLTWNVILIGGIMSVSLIGFIVMASLRFRIPLSSSTYNGDEMFISIQLDPHKDSYIFSDDPETTEMTTTADYEKMSPDDQKSNESTTNPFTLTPAKEPAASTEAAVQFKSSNPTTTKLMHSTSTPPSITLMHVLTTAAAIKWPPKTTVTIKPTPITQASTSTTRNIIQSSIRTSQTTTERKTSIFQRGTTKSIVTPTPMTIVSNVPVLQSQNVTQLTPNQLPNTVSNVPVPQSQNVTQLTPNQLPNTVSNVPVPQSQNMTQSTSNQLPNQLGGVNSLNETTNGGIANMAN</sequence>
<dbReference type="OrthoDB" id="6412411at2759"/>
<dbReference type="Pfam" id="PF12762">
    <property type="entry name" value="DDE_Tnp_IS1595"/>
    <property type="match status" value="1"/>
</dbReference>
<keyword evidence="2" id="KW-1133">Transmembrane helix</keyword>
<evidence type="ECO:0000256" key="2">
    <source>
        <dbReference type="SAM" id="Phobius"/>
    </source>
</evidence>
<gene>
    <name evidence="4" type="ORF">ASIM_LOCUS13215</name>
</gene>
<feature type="compositionally biased region" description="Basic and acidic residues" evidence="1">
    <location>
        <begin position="202"/>
        <end position="211"/>
    </location>
</feature>
<dbReference type="InterPro" id="IPR053164">
    <property type="entry name" value="IS1016-like_transposase"/>
</dbReference>
<organism evidence="6">
    <name type="scientific">Anisakis simplex</name>
    <name type="common">Herring worm</name>
    <dbReference type="NCBI Taxonomy" id="6269"/>
    <lineage>
        <taxon>Eukaryota</taxon>
        <taxon>Metazoa</taxon>
        <taxon>Ecdysozoa</taxon>
        <taxon>Nematoda</taxon>
        <taxon>Chromadorea</taxon>
        <taxon>Rhabditida</taxon>
        <taxon>Spirurina</taxon>
        <taxon>Ascaridomorpha</taxon>
        <taxon>Ascaridoidea</taxon>
        <taxon>Anisakidae</taxon>
        <taxon>Anisakis</taxon>
        <taxon>Anisakis simplex complex</taxon>
    </lineage>
</organism>
<feature type="compositionally biased region" description="Polar residues" evidence="1">
    <location>
        <begin position="367"/>
        <end position="383"/>
    </location>
</feature>
<name>A0A0M3JZ75_ANISI</name>
<dbReference type="Proteomes" id="UP000267096">
    <property type="component" value="Unassembled WGS sequence"/>
</dbReference>
<feature type="transmembrane region" description="Helical" evidence="2">
    <location>
        <begin position="128"/>
        <end position="155"/>
    </location>
</feature>
<keyword evidence="2" id="KW-0812">Transmembrane</keyword>